<dbReference type="Proteomes" id="UP000237968">
    <property type="component" value="Unassembled WGS sequence"/>
</dbReference>
<name>A0A2S9XE11_9BACT</name>
<dbReference type="AlphaFoldDB" id="A0A2S9XE11"/>
<dbReference type="Pfam" id="PF09375">
    <property type="entry name" value="Peptidase_M75"/>
    <property type="match status" value="1"/>
</dbReference>
<dbReference type="CDD" id="cd14657">
    <property type="entry name" value="Imelysin_IrpA-like"/>
    <property type="match status" value="1"/>
</dbReference>
<dbReference type="InterPro" id="IPR018976">
    <property type="entry name" value="Imelysin-like"/>
</dbReference>
<gene>
    <name evidence="4" type="primary">irpA_2</name>
    <name evidence="4" type="ORF">ENSA5_58300</name>
</gene>
<dbReference type="InterPro" id="IPR038352">
    <property type="entry name" value="Imelysin_sf"/>
</dbReference>
<evidence type="ECO:0000313" key="4">
    <source>
        <dbReference type="EMBL" id="PRP91093.1"/>
    </source>
</evidence>
<evidence type="ECO:0000259" key="3">
    <source>
        <dbReference type="Pfam" id="PF09375"/>
    </source>
</evidence>
<keyword evidence="2" id="KW-0732">Signal</keyword>
<dbReference type="EMBL" id="PVNK01000257">
    <property type="protein sequence ID" value="PRP91093.1"/>
    <property type="molecule type" value="Genomic_DNA"/>
</dbReference>
<proteinExistence type="predicted"/>
<protein>
    <submittedName>
        <fullName evidence="4">Iron-regulated protein A</fullName>
    </submittedName>
</protein>
<dbReference type="Gene3D" id="1.20.1420.20">
    <property type="entry name" value="M75 peptidase, HXXE motif"/>
    <property type="match status" value="1"/>
</dbReference>
<evidence type="ECO:0000256" key="2">
    <source>
        <dbReference type="ARBA" id="ARBA00022729"/>
    </source>
</evidence>
<evidence type="ECO:0000256" key="1">
    <source>
        <dbReference type="ARBA" id="ARBA00004196"/>
    </source>
</evidence>
<organism evidence="4 5">
    <name type="scientific">Enhygromyxa salina</name>
    <dbReference type="NCBI Taxonomy" id="215803"/>
    <lineage>
        <taxon>Bacteria</taxon>
        <taxon>Pseudomonadati</taxon>
        <taxon>Myxococcota</taxon>
        <taxon>Polyangia</taxon>
        <taxon>Nannocystales</taxon>
        <taxon>Nannocystaceae</taxon>
        <taxon>Enhygromyxa</taxon>
    </lineage>
</organism>
<comment type="subcellular location">
    <subcellularLocation>
        <location evidence="1">Cell envelope</location>
    </subcellularLocation>
</comment>
<feature type="domain" description="Imelysin-like" evidence="3">
    <location>
        <begin position="59"/>
        <end position="380"/>
    </location>
</feature>
<comment type="caution">
    <text evidence="4">The sequence shown here is derived from an EMBL/GenBank/DDBJ whole genome shotgun (WGS) entry which is preliminary data.</text>
</comment>
<evidence type="ECO:0000313" key="5">
    <source>
        <dbReference type="Proteomes" id="UP000237968"/>
    </source>
</evidence>
<sequence>MAHVDIESGFQYYACMKPRLLGILAALTLACSTTDDPEDASLSADEVAPVAETYAQIVAASYTDSRTAAEALELALDALVADPSEATLEAARQAWLDAREPYGQTEVYRFYDGPIDNPDDGPEGQLNAWPMDEAYVDYVDGAPDSGIINDATTYPTIDAALLASLNEAGGETNISTGYHAIEFLLWGQDMNPDGPGARAASDYATDGSSTVDNPERRGAYVLAAAELLISDLSGLEAAWASGYVDEFNSADPQEVVRRILLGMGSLSGAELAGERMNVALETMDQEDEHSCFSDNTHRDIINNARGIENVYLGRYGEVDGPGIYDLVAARDPSLADRLRDELAASVAAAEAIPAPFDRAIVDHREAVQATIDALRLQADTIVEVATLFEINLALE</sequence>
<accession>A0A2S9XE11</accession>
<dbReference type="GO" id="GO:0030313">
    <property type="term" value="C:cell envelope"/>
    <property type="evidence" value="ECO:0007669"/>
    <property type="project" value="UniProtKB-SubCell"/>
</dbReference>
<reference evidence="4 5" key="1">
    <citation type="submission" date="2018-03" db="EMBL/GenBank/DDBJ databases">
        <title>Draft Genome Sequences of the Obligatory Marine Myxobacteria Enhygromyxa salina SWB005.</title>
        <authorList>
            <person name="Poehlein A."/>
            <person name="Moghaddam J.A."/>
            <person name="Harms H."/>
            <person name="Alanjari M."/>
            <person name="Koenig G.M."/>
            <person name="Daniel R."/>
            <person name="Schaeberle T.F."/>
        </authorList>
    </citation>
    <scope>NUCLEOTIDE SEQUENCE [LARGE SCALE GENOMIC DNA]</scope>
    <source>
        <strain evidence="4 5">SWB005</strain>
    </source>
</reference>
<keyword evidence="5" id="KW-1185">Reference proteome</keyword>